<feature type="non-terminal residue" evidence="1">
    <location>
        <position position="34"/>
    </location>
</feature>
<dbReference type="EMBL" id="SNRY01004043">
    <property type="protein sequence ID" value="KAA6318925.1"/>
    <property type="molecule type" value="Genomic_DNA"/>
</dbReference>
<name>A0A5J4QB14_9ZZZZ</name>
<protein>
    <submittedName>
        <fullName evidence="1">Uncharacterized protein</fullName>
    </submittedName>
</protein>
<dbReference type="AlphaFoldDB" id="A0A5J4QB14"/>
<evidence type="ECO:0000313" key="1">
    <source>
        <dbReference type="EMBL" id="KAA6318925.1"/>
    </source>
</evidence>
<reference evidence="1" key="1">
    <citation type="submission" date="2019-03" db="EMBL/GenBank/DDBJ databases">
        <title>Single cell metagenomics reveals metabolic interactions within the superorganism composed of flagellate Streblomastix strix and complex community of Bacteroidetes bacteria on its surface.</title>
        <authorList>
            <person name="Treitli S.C."/>
            <person name="Kolisko M."/>
            <person name="Husnik F."/>
            <person name="Keeling P."/>
            <person name="Hampl V."/>
        </authorList>
    </citation>
    <scope>NUCLEOTIDE SEQUENCE</scope>
    <source>
        <strain evidence="1">STM</strain>
    </source>
</reference>
<accession>A0A5J4QB14</accession>
<sequence length="34" mass="4003">MYEGVSKVPVIFYQKFELSQYQSYLFSPKIVLLG</sequence>
<organism evidence="1">
    <name type="scientific">termite gut metagenome</name>
    <dbReference type="NCBI Taxonomy" id="433724"/>
    <lineage>
        <taxon>unclassified sequences</taxon>
        <taxon>metagenomes</taxon>
        <taxon>organismal metagenomes</taxon>
    </lineage>
</organism>
<proteinExistence type="predicted"/>
<gene>
    <name evidence="1" type="ORF">EZS27_031124</name>
</gene>
<comment type="caution">
    <text evidence="1">The sequence shown here is derived from an EMBL/GenBank/DDBJ whole genome shotgun (WGS) entry which is preliminary data.</text>
</comment>